<dbReference type="PANTHER" id="PTHR10920">
    <property type="entry name" value="RIBOSOMAL RNA METHYLTRANSFERASE"/>
    <property type="match status" value="1"/>
</dbReference>
<dbReference type="EMBL" id="AMQN01015591">
    <property type="status" value="NOT_ANNOTATED_CDS"/>
    <property type="molecule type" value="Genomic_DNA"/>
</dbReference>
<reference evidence="12 14" key="2">
    <citation type="journal article" date="2013" name="Nature">
        <title>Insights into bilaterian evolution from three spiralian genomes.</title>
        <authorList>
            <person name="Simakov O."/>
            <person name="Marletaz F."/>
            <person name="Cho S.J."/>
            <person name="Edsinger-Gonzales E."/>
            <person name="Havlak P."/>
            <person name="Hellsten U."/>
            <person name="Kuo D.H."/>
            <person name="Larsson T."/>
            <person name="Lv J."/>
            <person name="Arendt D."/>
            <person name="Savage R."/>
            <person name="Osoegawa K."/>
            <person name="de Jong P."/>
            <person name="Grimwood J."/>
            <person name="Chapman J.A."/>
            <person name="Shapiro H."/>
            <person name="Aerts A."/>
            <person name="Otillar R.P."/>
            <person name="Terry A.Y."/>
            <person name="Boore J.L."/>
            <person name="Grigoriev I.V."/>
            <person name="Lindberg D.R."/>
            <person name="Seaver E.C."/>
            <person name="Weisblat D.A."/>
            <person name="Putnam N.H."/>
            <person name="Rokhsar D.S."/>
        </authorList>
    </citation>
    <scope>NUCLEOTIDE SEQUENCE</scope>
    <source>
        <strain evidence="12 14">I ESC-2004</strain>
    </source>
</reference>
<feature type="active site" description="Proton acceptor" evidence="10">
    <location>
        <position position="173"/>
    </location>
</feature>
<keyword evidence="5" id="KW-0808">Transferase</keyword>
<evidence type="ECO:0000259" key="11">
    <source>
        <dbReference type="Pfam" id="PF01728"/>
    </source>
</evidence>
<dbReference type="InterPro" id="IPR015507">
    <property type="entry name" value="rRNA-MeTfrase_E"/>
</dbReference>
<dbReference type="InterPro" id="IPR050082">
    <property type="entry name" value="RNA_methyltr_RlmE"/>
</dbReference>
<sequence>MFFSSGKKMADQQWIKRQINDPYVKKAREESWRCRSAFKLMEIDDKHSILKPGHIVIDCGAAPGSWSQVAVHRVNSLGKDPGPTGSVIGIDLQHMMPVEGATMLHQSDFTSHETQKSLLTMLDGSKADLVMSDMAPNPVGVKTVDHTAIVKLCKSALKFAANVLQLNGTFLCKLWEGNERNDLEKLMRIVFKQVRVVKPLASRSDSAEIFLLAKHFKGLPPKR</sequence>
<dbReference type="GO" id="GO:0005759">
    <property type="term" value="C:mitochondrial matrix"/>
    <property type="evidence" value="ECO:0007669"/>
    <property type="project" value="UniProtKB-ARBA"/>
</dbReference>
<comment type="subcellular location">
    <subcellularLocation>
        <location evidence="1">Mitochondrion</location>
    </subcellularLocation>
</comment>
<accession>R7T982</accession>
<keyword evidence="4" id="KW-0489">Methyltransferase</keyword>
<evidence type="ECO:0000256" key="8">
    <source>
        <dbReference type="ARBA" id="ARBA00023128"/>
    </source>
</evidence>
<dbReference type="OrthoDB" id="20105at2759"/>
<feature type="domain" description="Ribosomal RNA methyltransferase FtsJ" evidence="11">
    <location>
        <begin position="32"/>
        <end position="216"/>
    </location>
</feature>
<evidence type="ECO:0000256" key="3">
    <source>
        <dbReference type="ARBA" id="ARBA00022552"/>
    </source>
</evidence>
<evidence type="ECO:0000313" key="13">
    <source>
        <dbReference type="EnsemblMetazoa" id="CapteP174292"/>
    </source>
</evidence>
<dbReference type="HAMAP" id="MF_01547">
    <property type="entry name" value="RNA_methyltr_E"/>
    <property type="match status" value="1"/>
</dbReference>
<reference evidence="13" key="3">
    <citation type="submission" date="2015-06" db="UniProtKB">
        <authorList>
            <consortium name="EnsemblMetazoa"/>
        </authorList>
    </citation>
    <scope>IDENTIFICATION</scope>
</reference>
<proteinExistence type="inferred from homology"/>
<gene>
    <name evidence="12" type="ORF">CAPTEDRAFT_174292</name>
</gene>
<dbReference type="EnsemblMetazoa" id="CapteT174292">
    <property type="protein sequence ID" value="CapteP174292"/>
    <property type="gene ID" value="CapteG174292"/>
</dbReference>
<name>R7T982_CAPTE</name>
<dbReference type="STRING" id="283909.R7T982"/>
<dbReference type="FunCoup" id="R7T982">
    <property type="interactions" value="1658"/>
</dbReference>
<evidence type="ECO:0000256" key="6">
    <source>
        <dbReference type="ARBA" id="ARBA00022691"/>
    </source>
</evidence>
<dbReference type="EMBL" id="KB312046">
    <property type="protein sequence ID" value="ELT87960.1"/>
    <property type="molecule type" value="Genomic_DNA"/>
</dbReference>
<keyword evidence="8" id="KW-0496">Mitochondrion</keyword>
<dbReference type="GO" id="GO:1902775">
    <property type="term" value="P:mitochondrial large ribosomal subunit assembly"/>
    <property type="evidence" value="ECO:0007669"/>
    <property type="project" value="UniProtKB-ARBA"/>
</dbReference>
<keyword evidence="7" id="KW-0809">Transit peptide</keyword>
<comment type="similarity">
    <text evidence="2">Belongs to the class I-like SAM-binding methyltransferase superfamily. RNA methyltransferase RlmE family.</text>
</comment>
<evidence type="ECO:0000313" key="14">
    <source>
        <dbReference type="Proteomes" id="UP000014760"/>
    </source>
</evidence>
<dbReference type="Gene3D" id="3.40.50.150">
    <property type="entry name" value="Vaccinia Virus protein VP39"/>
    <property type="match status" value="1"/>
</dbReference>
<keyword evidence="3" id="KW-0698">rRNA processing</keyword>
<dbReference type="SUPFAM" id="SSF53335">
    <property type="entry name" value="S-adenosyl-L-methionine-dependent methyltransferases"/>
    <property type="match status" value="1"/>
</dbReference>
<protein>
    <recommendedName>
        <fullName evidence="9">rRNA methyltransferase 2, mitochondrial</fullName>
    </recommendedName>
</protein>
<organism evidence="12">
    <name type="scientific">Capitella teleta</name>
    <name type="common">Polychaete worm</name>
    <dbReference type="NCBI Taxonomy" id="283909"/>
    <lineage>
        <taxon>Eukaryota</taxon>
        <taxon>Metazoa</taxon>
        <taxon>Spiralia</taxon>
        <taxon>Lophotrochozoa</taxon>
        <taxon>Annelida</taxon>
        <taxon>Polychaeta</taxon>
        <taxon>Sedentaria</taxon>
        <taxon>Scolecida</taxon>
        <taxon>Capitellidae</taxon>
        <taxon>Capitella</taxon>
    </lineage>
</organism>
<dbReference type="AlphaFoldDB" id="R7T982"/>
<dbReference type="Proteomes" id="UP000014760">
    <property type="component" value="Unassembled WGS sequence"/>
</dbReference>
<dbReference type="GO" id="GO:0008650">
    <property type="term" value="F:rRNA (uridine-2'-O-)-methyltransferase activity"/>
    <property type="evidence" value="ECO:0007669"/>
    <property type="project" value="TreeGrafter"/>
</dbReference>
<dbReference type="PANTHER" id="PTHR10920:SF18">
    <property type="entry name" value="RRNA METHYLTRANSFERASE 2, MITOCHONDRIAL"/>
    <property type="match status" value="1"/>
</dbReference>
<evidence type="ECO:0000256" key="5">
    <source>
        <dbReference type="ARBA" id="ARBA00022679"/>
    </source>
</evidence>
<dbReference type="HOGENOM" id="CLU_009422_4_2_1"/>
<dbReference type="FunFam" id="3.40.50.150:FF:000129">
    <property type="entry name" value="Mitochondrial rRNA methyltransferase 2"/>
    <property type="match status" value="1"/>
</dbReference>
<evidence type="ECO:0000256" key="9">
    <source>
        <dbReference type="ARBA" id="ARBA00041184"/>
    </source>
</evidence>
<evidence type="ECO:0000256" key="2">
    <source>
        <dbReference type="ARBA" id="ARBA00009258"/>
    </source>
</evidence>
<dbReference type="Pfam" id="PF01728">
    <property type="entry name" value="FtsJ"/>
    <property type="match status" value="1"/>
</dbReference>
<dbReference type="InterPro" id="IPR029063">
    <property type="entry name" value="SAM-dependent_MTases_sf"/>
</dbReference>
<evidence type="ECO:0000313" key="12">
    <source>
        <dbReference type="EMBL" id="ELT87960.1"/>
    </source>
</evidence>
<dbReference type="PIRSF" id="PIRSF005461">
    <property type="entry name" value="23S_rRNA_mtase"/>
    <property type="match status" value="1"/>
</dbReference>
<reference evidence="14" key="1">
    <citation type="submission" date="2012-12" db="EMBL/GenBank/DDBJ databases">
        <authorList>
            <person name="Hellsten U."/>
            <person name="Grimwood J."/>
            <person name="Chapman J.A."/>
            <person name="Shapiro H."/>
            <person name="Aerts A."/>
            <person name="Otillar R.P."/>
            <person name="Terry A.Y."/>
            <person name="Boore J.L."/>
            <person name="Simakov O."/>
            <person name="Marletaz F."/>
            <person name="Cho S.-J."/>
            <person name="Edsinger-Gonzales E."/>
            <person name="Havlak P."/>
            <person name="Kuo D.-H."/>
            <person name="Larsson T."/>
            <person name="Lv J."/>
            <person name="Arendt D."/>
            <person name="Savage R."/>
            <person name="Osoegawa K."/>
            <person name="de Jong P."/>
            <person name="Lindberg D.R."/>
            <person name="Seaver E.C."/>
            <person name="Weisblat D.A."/>
            <person name="Putnam N.H."/>
            <person name="Grigoriev I.V."/>
            <person name="Rokhsar D.S."/>
        </authorList>
    </citation>
    <scope>NUCLEOTIDE SEQUENCE</scope>
    <source>
        <strain evidence="14">I ESC-2004</strain>
    </source>
</reference>
<dbReference type="InterPro" id="IPR002877">
    <property type="entry name" value="RNA_MeTrfase_FtsJ_dom"/>
</dbReference>
<dbReference type="OMA" id="HRQTDHL"/>
<evidence type="ECO:0000256" key="10">
    <source>
        <dbReference type="PIRSR" id="PIRSR005461-1"/>
    </source>
</evidence>
<evidence type="ECO:0000256" key="7">
    <source>
        <dbReference type="ARBA" id="ARBA00022946"/>
    </source>
</evidence>
<evidence type="ECO:0000256" key="1">
    <source>
        <dbReference type="ARBA" id="ARBA00004173"/>
    </source>
</evidence>
<keyword evidence="14" id="KW-1185">Reference proteome</keyword>
<keyword evidence="6 10" id="KW-0949">S-adenosyl-L-methionine</keyword>
<evidence type="ECO:0000256" key="4">
    <source>
        <dbReference type="ARBA" id="ARBA00022603"/>
    </source>
</evidence>